<evidence type="ECO:0000313" key="4">
    <source>
        <dbReference type="EMBL" id="OGY68911.1"/>
    </source>
</evidence>
<dbReference type="SUPFAM" id="SSF53955">
    <property type="entry name" value="Lysozyme-like"/>
    <property type="match status" value="1"/>
</dbReference>
<evidence type="ECO:0000256" key="2">
    <source>
        <dbReference type="SAM" id="Phobius"/>
    </source>
</evidence>
<dbReference type="AlphaFoldDB" id="A0A1G1ZWN1"/>
<dbReference type="Proteomes" id="UP000176611">
    <property type="component" value="Unassembled WGS sequence"/>
</dbReference>
<dbReference type="Pfam" id="PF13406">
    <property type="entry name" value="SLT_2"/>
    <property type="match status" value="1"/>
</dbReference>
<name>A0A1G1ZWN1_9BACT</name>
<keyword evidence="2" id="KW-1133">Transmembrane helix</keyword>
<dbReference type="Gene3D" id="6.10.250.3150">
    <property type="match status" value="1"/>
</dbReference>
<gene>
    <name evidence="4" type="ORF">A2586_01850</name>
</gene>
<dbReference type="EMBL" id="MHJO01000025">
    <property type="protein sequence ID" value="OGY68911.1"/>
    <property type="molecule type" value="Genomic_DNA"/>
</dbReference>
<dbReference type="InterPro" id="IPR023346">
    <property type="entry name" value="Lysozyme-like_dom_sf"/>
</dbReference>
<dbReference type="InterPro" id="IPR031304">
    <property type="entry name" value="SLT_2"/>
</dbReference>
<keyword evidence="2" id="KW-0812">Transmembrane</keyword>
<protein>
    <recommendedName>
        <fullName evidence="3">Transglycosylase SLT domain-containing protein</fullName>
    </recommendedName>
</protein>
<organism evidence="4 5">
    <name type="scientific">Candidatus Harrisonbacteria bacterium RIFOXYD1_FULL_40_9</name>
    <dbReference type="NCBI Taxonomy" id="1798412"/>
    <lineage>
        <taxon>Bacteria</taxon>
        <taxon>Candidatus Harrisoniibacteriota</taxon>
    </lineage>
</organism>
<keyword evidence="2" id="KW-0472">Membrane</keyword>
<proteinExistence type="predicted"/>
<accession>A0A1G1ZWN1</accession>
<dbReference type="Gene3D" id="1.10.530.10">
    <property type="match status" value="1"/>
</dbReference>
<evidence type="ECO:0000256" key="1">
    <source>
        <dbReference type="SAM" id="Coils"/>
    </source>
</evidence>
<sequence length="438" mass="49375">MDISEIKSYFTKGMAIMLFITTIVISSYLNVSAETKEEERRRLEAELSQIEGQIKEYETTVNNYQVQGRGLQTEIDRLNANIKKLNLQLQATNLSLGRLDSEIKQTEEKIDVTEKQINLNKNALGESLRSIYESGNDSMVMILLKNPSLSTFFSDVEDLLLVQDRIRTTMEKITVLRDELLLENEELSLERTDVTALKAYQVSQQLSLKDTKGEKNNLLKVTKGQESRYQTLLKEKQKTAAQIRSRIFEFLGGGQLTFEEALKFAKVAESATGVRAAFILAVLDRESALGQNVGRCSYKTAMHPKRDIPIFLEITKELNLNPDSMFVSCANRDGAYGGAMGPAQFIPSTWVLYKDKIAAITGNDPASPWRNSDAFMATAIYMKDLLNACGEYSGLAKERCAAARYYAGRRFANYLWTYGDRVVTKAEQFQKDINVLNS</sequence>
<keyword evidence="1" id="KW-0175">Coiled coil</keyword>
<evidence type="ECO:0000313" key="5">
    <source>
        <dbReference type="Proteomes" id="UP000176611"/>
    </source>
</evidence>
<evidence type="ECO:0000259" key="3">
    <source>
        <dbReference type="Pfam" id="PF13406"/>
    </source>
</evidence>
<feature type="coiled-coil region" evidence="1">
    <location>
        <begin position="33"/>
        <end position="123"/>
    </location>
</feature>
<feature type="domain" description="Transglycosylase SLT" evidence="3">
    <location>
        <begin position="253"/>
        <end position="384"/>
    </location>
</feature>
<comment type="caution">
    <text evidence="4">The sequence shown here is derived from an EMBL/GenBank/DDBJ whole genome shotgun (WGS) entry which is preliminary data.</text>
</comment>
<reference evidence="4 5" key="1">
    <citation type="journal article" date="2016" name="Nat. Commun.">
        <title>Thousands of microbial genomes shed light on interconnected biogeochemical processes in an aquifer system.</title>
        <authorList>
            <person name="Anantharaman K."/>
            <person name="Brown C.T."/>
            <person name="Hug L.A."/>
            <person name="Sharon I."/>
            <person name="Castelle C.J."/>
            <person name="Probst A.J."/>
            <person name="Thomas B.C."/>
            <person name="Singh A."/>
            <person name="Wilkins M.J."/>
            <person name="Karaoz U."/>
            <person name="Brodie E.L."/>
            <person name="Williams K.H."/>
            <person name="Hubbard S.S."/>
            <person name="Banfield J.F."/>
        </authorList>
    </citation>
    <scope>NUCLEOTIDE SEQUENCE [LARGE SCALE GENOMIC DNA]</scope>
</reference>
<feature type="transmembrane region" description="Helical" evidence="2">
    <location>
        <begin position="9"/>
        <end position="29"/>
    </location>
</feature>